<gene>
    <name evidence="3" type="ORF">CTOB1V02_LOCUS8128</name>
</gene>
<evidence type="ECO:0000256" key="2">
    <source>
        <dbReference type="ARBA" id="ARBA00023125"/>
    </source>
</evidence>
<name>A0A7R8WEP5_9CRUS</name>
<dbReference type="InterPro" id="IPR041474">
    <property type="entry name" value="NicS_C"/>
</dbReference>
<sequence length="207" mass="23893">MTTQTRNPEATKARILEAAITEFSSLGLGGGRVDKIAENADANKRMIYHYFGGKEDLFAAVVHRAYQQIREAERALDLDRLPPRRALEVLVEFTWKYYLEHPEFITLVNSANLHEARHLKGDHELEALHFAHQKMVAKIIKRGVEAGEFREDVDVLQLCITLAAIGFYYLNNRYTGSVLFQVDFTEKRMLEKRLAFNKETILRLVEK</sequence>
<comment type="subcellular location">
    <subcellularLocation>
        <location evidence="1">Nucleus</location>
    </subcellularLocation>
</comment>
<dbReference type="EMBL" id="OB662570">
    <property type="protein sequence ID" value="CAD7230267.1"/>
    <property type="molecule type" value="Genomic_DNA"/>
</dbReference>
<dbReference type="PANTHER" id="PTHR30328:SF54">
    <property type="entry name" value="HTH-TYPE TRANSCRIPTIONAL REPRESSOR SCO4008"/>
    <property type="match status" value="1"/>
</dbReference>
<accession>A0A7R8WEP5</accession>
<protein>
    <submittedName>
        <fullName evidence="3">Uncharacterized protein</fullName>
    </submittedName>
</protein>
<dbReference type="PRINTS" id="PR00455">
    <property type="entry name" value="HTHTETR"/>
</dbReference>
<dbReference type="InterPro" id="IPR009057">
    <property type="entry name" value="Homeodomain-like_sf"/>
</dbReference>
<keyword evidence="2" id="KW-0238">DNA-binding</keyword>
<dbReference type="GO" id="GO:0003677">
    <property type="term" value="F:DNA binding"/>
    <property type="evidence" value="ECO:0007669"/>
    <property type="project" value="UniProtKB-KW"/>
</dbReference>
<evidence type="ECO:0000313" key="3">
    <source>
        <dbReference type="EMBL" id="CAD7230267.1"/>
    </source>
</evidence>
<reference evidence="3" key="1">
    <citation type="submission" date="2020-11" db="EMBL/GenBank/DDBJ databases">
        <authorList>
            <person name="Tran Van P."/>
        </authorList>
    </citation>
    <scope>NUCLEOTIDE SEQUENCE</scope>
</reference>
<dbReference type="Pfam" id="PF00440">
    <property type="entry name" value="TetR_N"/>
    <property type="match status" value="1"/>
</dbReference>
<dbReference type="PROSITE" id="PS50977">
    <property type="entry name" value="HTH_TETR_2"/>
    <property type="match status" value="1"/>
</dbReference>
<dbReference type="SUPFAM" id="SSF46689">
    <property type="entry name" value="Homeodomain-like"/>
    <property type="match status" value="1"/>
</dbReference>
<dbReference type="PANTHER" id="PTHR30328">
    <property type="entry name" value="TRANSCRIPTIONAL REPRESSOR"/>
    <property type="match status" value="1"/>
</dbReference>
<dbReference type="GO" id="GO:0005634">
    <property type="term" value="C:nucleus"/>
    <property type="evidence" value="ECO:0007669"/>
    <property type="project" value="UniProtKB-SubCell"/>
</dbReference>
<dbReference type="OrthoDB" id="10264101at2759"/>
<dbReference type="InterPro" id="IPR001647">
    <property type="entry name" value="HTH_TetR"/>
</dbReference>
<dbReference type="Pfam" id="PF17938">
    <property type="entry name" value="TetR_C_29"/>
    <property type="match status" value="1"/>
</dbReference>
<evidence type="ECO:0000256" key="1">
    <source>
        <dbReference type="ARBA" id="ARBA00004123"/>
    </source>
</evidence>
<dbReference type="InterPro" id="IPR050109">
    <property type="entry name" value="HTH-type_TetR-like_transc_reg"/>
</dbReference>
<dbReference type="SUPFAM" id="SSF48498">
    <property type="entry name" value="Tetracyclin repressor-like, C-terminal domain"/>
    <property type="match status" value="1"/>
</dbReference>
<proteinExistence type="predicted"/>
<dbReference type="InterPro" id="IPR036271">
    <property type="entry name" value="Tet_transcr_reg_TetR-rel_C_sf"/>
</dbReference>
<dbReference type="Gene3D" id="1.10.357.10">
    <property type="entry name" value="Tetracycline Repressor, domain 2"/>
    <property type="match status" value="1"/>
</dbReference>
<dbReference type="AlphaFoldDB" id="A0A7R8WEP5"/>
<organism evidence="3">
    <name type="scientific">Cyprideis torosa</name>
    <dbReference type="NCBI Taxonomy" id="163714"/>
    <lineage>
        <taxon>Eukaryota</taxon>
        <taxon>Metazoa</taxon>
        <taxon>Ecdysozoa</taxon>
        <taxon>Arthropoda</taxon>
        <taxon>Crustacea</taxon>
        <taxon>Oligostraca</taxon>
        <taxon>Ostracoda</taxon>
        <taxon>Podocopa</taxon>
        <taxon>Podocopida</taxon>
        <taxon>Cytherocopina</taxon>
        <taxon>Cytheroidea</taxon>
        <taxon>Cytherideidae</taxon>
        <taxon>Cyprideis</taxon>
    </lineage>
</organism>